<name>A0AAD5DV20_9CHLO</name>
<accession>A0AAD5DV20</accession>
<dbReference type="InterPro" id="IPR051091">
    <property type="entry name" value="O-Glucosyltr/Glycosyltrsf_90"/>
</dbReference>
<dbReference type="PANTHER" id="PTHR12203">
    <property type="entry name" value="KDEL LYS-ASP-GLU-LEU CONTAINING - RELATED"/>
    <property type="match status" value="1"/>
</dbReference>
<dbReference type="SMART" id="SM00672">
    <property type="entry name" value="CAP10"/>
    <property type="match status" value="1"/>
</dbReference>
<dbReference type="GO" id="GO:0016740">
    <property type="term" value="F:transferase activity"/>
    <property type="evidence" value="ECO:0007669"/>
    <property type="project" value="UniProtKB-KW"/>
</dbReference>
<keyword evidence="2" id="KW-0808">Transferase</keyword>
<dbReference type="InterPro" id="IPR006598">
    <property type="entry name" value="CAP10"/>
</dbReference>
<evidence type="ECO:0000259" key="4">
    <source>
        <dbReference type="SMART" id="SM00672"/>
    </source>
</evidence>
<comment type="caution">
    <text evidence="5">The sequence shown here is derived from an EMBL/GenBank/DDBJ whole genome shotgun (WGS) entry which is preliminary data.</text>
</comment>
<evidence type="ECO:0000256" key="3">
    <source>
        <dbReference type="SAM" id="MobiDB-lite"/>
    </source>
</evidence>
<evidence type="ECO:0000313" key="5">
    <source>
        <dbReference type="EMBL" id="KAI7844877.1"/>
    </source>
</evidence>
<reference evidence="5" key="1">
    <citation type="submission" date="2020-11" db="EMBL/GenBank/DDBJ databases">
        <title>Chlorella ohadii genome sequencing and assembly.</title>
        <authorList>
            <person name="Murik O."/>
            <person name="Treves H."/>
            <person name="Kedem I."/>
            <person name="Shotland Y."/>
            <person name="Kaplan A."/>
        </authorList>
    </citation>
    <scope>NUCLEOTIDE SEQUENCE</scope>
    <source>
        <strain evidence="5">1</strain>
    </source>
</reference>
<feature type="domain" description="Glycosyl transferase CAP10" evidence="4">
    <location>
        <begin position="11"/>
        <end position="240"/>
    </location>
</feature>
<evidence type="ECO:0000313" key="6">
    <source>
        <dbReference type="Proteomes" id="UP001205105"/>
    </source>
</evidence>
<organism evidence="5 6">
    <name type="scientific">Chlorella ohadii</name>
    <dbReference type="NCBI Taxonomy" id="2649997"/>
    <lineage>
        <taxon>Eukaryota</taxon>
        <taxon>Viridiplantae</taxon>
        <taxon>Chlorophyta</taxon>
        <taxon>core chlorophytes</taxon>
        <taxon>Trebouxiophyceae</taxon>
        <taxon>Chlorellales</taxon>
        <taxon>Chlorellaceae</taxon>
        <taxon>Chlorella clade</taxon>
        <taxon>Chlorella</taxon>
    </lineage>
</organism>
<evidence type="ECO:0000256" key="1">
    <source>
        <dbReference type="ARBA" id="ARBA00010118"/>
    </source>
</evidence>
<dbReference type="Proteomes" id="UP001205105">
    <property type="component" value="Unassembled WGS sequence"/>
</dbReference>
<keyword evidence="6" id="KW-1185">Reference proteome</keyword>
<dbReference type="PANTHER" id="PTHR12203:SF35">
    <property type="entry name" value="PROTEIN O-GLUCOSYLTRANSFERASE 1"/>
    <property type="match status" value="1"/>
</dbReference>
<evidence type="ECO:0000256" key="2">
    <source>
        <dbReference type="ARBA" id="ARBA00022679"/>
    </source>
</evidence>
<proteinExistence type="inferred from homology"/>
<feature type="region of interest" description="Disordered" evidence="3">
    <location>
        <begin position="293"/>
        <end position="337"/>
    </location>
</feature>
<sequence length="337" mass="36756">MRDGWLRIPEGLPMLWNVYDYSVCKPGVCTAPLLSSIKWAEDADVLVPPFGPHYKPYWVPWEDKSDTAFFRGTNYCAPHPLNGTADKHGANCSRAVLSDLSRQRPDLLNCSLLGQGVGRVPHAEFANFKYLLALDGYTASSRLGSLLPINSAVLKQESQWLEWYYAALQPCGHYLPFWRQSEDDVLSLLRTLRGAPANEALARSLAANSYTFAAAVLGDAGVYRFWQRVIDRYVQLYRGPANASAAKAAKAWAERVGRKASAHGAVVEAQCWRDGGQACWYVGRDAGRAIVQEEREKRDMAAAESAAADGGAGGASTSDKGRKRGKKGKNAAIAADG</sequence>
<protein>
    <recommendedName>
        <fullName evidence="4">Glycosyl transferase CAP10 domain-containing protein</fullName>
    </recommendedName>
</protein>
<gene>
    <name evidence="5" type="ORF">COHA_001530</name>
</gene>
<dbReference type="AlphaFoldDB" id="A0AAD5DV20"/>
<dbReference type="Pfam" id="PF05686">
    <property type="entry name" value="Glyco_transf_90"/>
    <property type="match status" value="1"/>
</dbReference>
<dbReference type="EMBL" id="JADXDR010000023">
    <property type="protein sequence ID" value="KAI7844877.1"/>
    <property type="molecule type" value="Genomic_DNA"/>
</dbReference>
<comment type="similarity">
    <text evidence="1">Belongs to the glycosyltransferase 90 family.</text>
</comment>